<accession>A0A8J2V991</accession>
<comment type="caution">
    <text evidence="1">The sequence shown here is derived from an EMBL/GenBank/DDBJ whole genome shotgun (WGS) entry which is preliminary data.</text>
</comment>
<dbReference type="EMBL" id="BMGK01000003">
    <property type="protein sequence ID" value="GGD86889.1"/>
    <property type="molecule type" value="Genomic_DNA"/>
</dbReference>
<protein>
    <submittedName>
        <fullName evidence="1">Uncharacterized protein</fullName>
    </submittedName>
</protein>
<sequence length="223" mass="25792">MVLQNNGSGTMTIKMDASDVIKMVSTMKEEGENIKSEDKLDTTFYFKEFLAQNKDSIRQLSEEQQQKLQKLEPYGIHIKMDAEEGILNYDVFLEFNSITEANNMFDVFNQIGKTGVNTSSEANTSLSQKSIKVTYSFENFVFKRDAYIADKELYQQEMDSLKNIEMMLSGSHYKLNYTFPSKIKSTTQPDANLSQDRKTLFYQVEYLDFLKNPDLMDIEVVLE</sequence>
<dbReference type="AlphaFoldDB" id="A0A8J2V991"/>
<name>A0A8J2V991_9FLAO</name>
<dbReference type="Proteomes" id="UP000652231">
    <property type="component" value="Unassembled WGS sequence"/>
</dbReference>
<proteinExistence type="predicted"/>
<reference evidence="1" key="2">
    <citation type="submission" date="2020-09" db="EMBL/GenBank/DDBJ databases">
        <authorList>
            <person name="Sun Q."/>
            <person name="Zhou Y."/>
        </authorList>
    </citation>
    <scope>NUCLEOTIDE SEQUENCE</scope>
    <source>
        <strain evidence="1">CGMCC 1.12924</strain>
    </source>
</reference>
<evidence type="ECO:0000313" key="2">
    <source>
        <dbReference type="Proteomes" id="UP000652231"/>
    </source>
</evidence>
<organism evidence="1 2">
    <name type="scientific">Planktosalinus lacus</name>
    <dbReference type="NCBI Taxonomy" id="1526573"/>
    <lineage>
        <taxon>Bacteria</taxon>
        <taxon>Pseudomonadati</taxon>
        <taxon>Bacteroidota</taxon>
        <taxon>Flavobacteriia</taxon>
        <taxon>Flavobacteriales</taxon>
        <taxon>Flavobacteriaceae</taxon>
        <taxon>Planktosalinus</taxon>
    </lineage>
</organism>
<evidence type="ECO:0000313" key="1">
    <source>
        <dbReference type="EMBL" id="GGD86889.1"/>
    </source>
</evidence>
<keyword evidence="2" id="KW-1185">Reference proteome</keyword>
<gene>
    <name evidence="1" type="ORF">GCM10011312_08660</name>
</gene>
<reference evidence="1" key="1">
    <citation type="journal article" date="2014" name="Int. J. Syst. Evol. Microbiol.">
        <title>Complete genome sequence of Corynebacterium casei LMG S-19264T (=DSM 44701T), isolated from a smear-ripened cheese.</title>
        <authorList>
            <consortium name="US DOE Joint Genome Institute (JGI-PGF)"/>
            <person name="Walter F."/>
            <person name="Albersmeier A."/>
            <person name="Kalinowski J."/>
            <person name="Ruckert C."/>
        </authorList>
    </citation>
    <scope>NUCLEOTIDE SEQUENCE</scope>
    <source>
        <strain evidence="1">CGMCC 1.12924</strain>
    </source>
</reference>